<feature type="region of interest" description="Disordered" evidence="2">
    <location>
        <begin position="140"/>
        <end position="168"/>
    </location>
</feature>
<evidence type="ECO:0000256" key="2">
    <source>
        <dbReference type="SAM" id="MobiDB-lite"/>
    </source>
</evidence>
<sequence>MSRPPKANVPLDYLRASPVRGQLEPQDPKTTKGWRYLQTTDTLNEFKVLLPPATASMYEQLLKLETLELGKKAVNWERVLEIRHLKDRMIRKCQKLSKTTPPKRVGRGEAFTFQTIVAPPDFRLKEMEKWFRSQQIRITTGTQRSTHHTQNIATQRTSVHSHNPRHSYCCSRCAASRPERDSAIDLTADHPPTHMHNRPASDHEAHDSIPPPPPSGAEHPASPSPPPLPHLLRSQREQGFGIPVLSESPEPMPDITARPDNAIKRPGLRHQRSCIKRSNTGDSVKTVSWADDRGVMDRVAKFLTAAKEAREIDNEWEDIRDVYAEHMELLEELEGQVHQSLERLELETRTLREVCEGINQQKNSLREIVRRFGHKQSQYRDKVQEILEEADGLLALHGAKESDMARAGRSEAFPEGS</sequence>
<gene>
    <name evidence="3" type="ORF">VKT23_003356</name>
</gene>
<organism evidence="3 4">
    <name type="scientific">Marasmiellus scandens</name>
    <dbReference type="NCBI Taxonomy" id="2682957"/>
    <lineage>
        <taxon>Eukaryota</taxon>
        <taxon>Fungi</taxon>
        <taxon>Dikarya</taxon>
        <taxon>Basidiomycota</taxon>
        <taxon>Agaricomycotina</taxon>
        <taxon>Agaricomycetes</taxon>
        <taxon>Agaricomycetidae</taxon>
        <taxon>Agaricales</taxon>
        <taxon>Marasmiineae</taxon>
        <taxon>Omphalotaceae</taxon>
        <taxon>Marasmiellus</taxon>
    </lineage>
</organism>
<proteinExistence type="predicted"/>
<dbReference type="EMBL" id="JBANRG010000003">
    <property type="protein sequence ID" value="KAK7468855.1"/>
    <property type="molecule type" value="Genomic_DNA"/>
</dbReference>
<evidence type="ECO:0000256" key="1">
    <source>
        <dbReference type="SAM" id="Coils"/>
    </source>
</evidence>
<evidence type="ECO:0000313" key="3">
    <source>
        <dbReference type="EMBL" id="KAK7468855.1"/>
    </source>
</evidence>
<evidence type="ECO:0000313" key="4">
    <source>
        <dbReference type="Proteomes" id="UP001498398"/>
    </source>
</evidence>
<feature type="region of interest" description="Disordered" evidence="2">
    <location>
        <begin position="184"/>
        <end position="233"/>
    </location>
</feature>
<keyword evidence="4" id="KW-1185">Reference proteome</keyword>
<comment type="caution">
    <text evidence="3">The sequence shown here is derived from an EMBL/GenBank/DDBJ whole genome shotgun (WGS) entry which is preliminary data.</text>
</comment>
<name>A0ABR1JXN9_9AGAR</name>
<dbReference type="Proteomes" id="UP001498398">
    <property type="component" value="Unassembled WGS sequence"/>
</dbReference>
<keyword evidence="1" id="KW-0175">Coiled coil</keyword>
<reference evidence="3 4" key="1">
    <citation type="submission" date="2024-01" db="EMBL/GenBank/DDBJ databases">
        <title>A draft genome for the cacao thread blight pathogen Marasmiellus scandens.</title>
        <authorList>
            <person name="Baruah I.K."/>
            <person name="Leung J."/>
            <person name="Bukari Y."/>
            <person name="Amoako-Attah I."/>
            <person name="Meinhardt L.W."/>
            <person name="Bailey B.A."/>
            <person name="Cohen S.P."/>
        </authorList>
    </citation>
    <scope>NUCLEOTIDE SEQUENCE [LARGE SCALE GENOMIC DNA]</scope>
    <source>
        <strain evidence="3 4">GH-19</strain>
    </source>
</reference>
<accession>A0ABR1JXN9</accession>
<protein>
    <submittedName>
        <fullName evidence="3">Uncharacterized protein</fullName>
    </submittedName>
</protein>
<feature type="coiled-coil region" evidence="1">
    <location>
        <begin position="323"/>
        <end position="361"/>
    </location>
</feature>
<feature type="compositionally biased region" description="Polar residues" evidence="2">
    <location>
        <begin position="140"/>
        <end position="161"/>
    </location>
</feature>